<dbReference type="AlphaFoldDB" id="A0A9P4W7Y7"/>
<feature type="region of interest" description="Disordered" evidence="1">
    <location>
        <begin position="1"/>
        <end position="21"/>
    </location>
</feature>
<feature type="region of interest" description="Disordered" evidence="1">
    <location>
        <begin position="73"/>
        <end position="98"/>
    </location>
</feature>
<reference evidence="2" key="1">
    <citation type="submission" date="2019-04" db="EMBL/GenBank/DDBJ databases">
        <title>Sequencing of skin fungus with MAO and IRED activity.</title>
        <authorList>
            <person name="Marsaioli A.J."/>
            <person name="Bonatto J.M.C."/>
            <person name="Reis Junior O."/>
        </authorList>
    </citation>
    <scope>NUCLEOTIDE SEQUENCE</scope>
    <source>
        <strain evidence="2">30M1</strain>
    </source>
</reference>
<feature type="region of interest" description="Disordered" evidence="1">
    <location>
        <begin position="111"/>
        <end position="137"/>
    </location>
</feature>
<proteinExistence type="predicted"/>
<comment type="caution">
    <text evidence="2">The sequence shown here is derived from an EMBL/GenBank/DDBJ whole genome shotgun (WGS) entry which is preliminary data.</text>
</comment>
<accession>A0A9P4W7Y7</accession>
<sequence>MSGFRFEHFGPEKKRAKKSETISDKAWRNHDSTISELFDKKVAYEEIRARITTEEFQPSLRQLKAHLKQLGLSRYGQKPPANKGRTASNNVSPASDDPLTVDIVMSEPAYEPNASHKNSHPYLQDHVTSEPNSPTPGPVSAIDNSAGTDTIMSMDSSILITPGITVDANITQINRSSDLHQSCCDVVDMSWAFHTPIQDLLRGHSNRDGSPSLRVLAVRLMNIANNKGITVSDCNLAQVIQATQEAFALKENQWTVVEEGQRKWYIDVSRLAIGNYAVVIYISVEYWEWNGHGDSRLALRMRIASPQDLIVENSLTWVVCPDLECSAELFDAIEDEKTDKVRHLLNSGGISIACISANDKFDYLEITNDEVSQELTKYLITQILELDRASSNTLPLLIDFWDVVNNPIIAKIWSWSISRWNQNDAGLEEAFQEQFLQCDQVTSIAQRNGLRVDDSIIQLSETVMDSLTKAIKLPSSLRLRLLQYFRQLGLDLEIRGLEGKTPLLKSISMFKENFGIISDFLSPGINANIHAKDDMGHGYLRIAFGRLGFLGTTPHWLPDGWFDGWFDFDHQSNLLALLLSKDETFRKRAITPKDTPRLTELVFSAVAWDTWTFAFQQLNWDMEEMNTYRFKILRRPMLSNFLAPYEAARIQMLGQTRVRLGRDKVLELEREYAVSTERE</sequence>
<protein>
    <recommendedName>
        <fullName evidence="4">Clr5 domain-containing protein</fullName>
    </recommendedName>
</protein>
<evidence type="ECO:0000313" key="2">
    <source>
        <dbReference type="EMBL" id="KAF3004368.1"/>
    </source>
</evidence>
<name>A0A9P4W7Y7_CURKU</name>
<gene>
    <name evidence="2" type="ORF">E8E13_009842</name>
</gene>
<evidence type="ECO:0000313" key="3">
    <source>
        <dbReference type="Proteomes" id="UP000801428"/>
    </source>
</evidence>
<keyword evidence="3" id="KW-1185">Reference proteome</keyword>
<evidence type="ECO:0000256" key="1">
    <source>
        <dbReference type="SAM" id="MobiDB-lite"/>
    </source>
</evidence>
<dbReference type="Proteomes" id="UP000801428">
    <property type="component" value="Unassembled WGS sequence"/>
</dbReference>
<evidence type="ECO:0008006" key="4">
    <source>
        <dbReference type="Google" id="ProtNLM"/>
    </source>
</evidence>
<organism evidence="2 3">
    <name type="scientific">Curvularia kusanoi</name>
    <name type="common">Cochliobolus kusanoi</name>
    <dbReference type="NCBI Taxonomy" id="90978"/>
    <lineage>
        <taxon>Eukaryota</taxon>
        <taxon>Fungi</taxon>
        <taxon>Dikarya</taxon>
        <taxon>Ascomycota</taxon>
        <taxon>Pezizomycotina</taxon>
        <taxon>Dothideomycetes</taxon>
        <taxon>Pleosporomycetidae</taxon>
        <taxon>Pleosporales</taxon>
        <taxon>Pleosporineae</taxon>
        <taxon>Pleosporaceae</taxon>
        <taxon>Curvularia</taxon>
    </lineage>
</organism>
<dbReference type="EMBL" id="SWKU01000008">
    <property type="protein sequence ID" value="KAF3004368.1"/>
    <property type="molecule type" value="Genomic_DNA"/>
</dbReference>